<dbReference type="KEGG" id="gbr:Gbro_0893"/>
<evidence type="ECO:0000313" key="7">
    <source>
        <dbReference type="Proteomes" id="UP000001219"/>
    </source>
</evidence>
<evidence type="ECO:0000256" key="1">
    <source>
        <dbReference type="ARBA" id="ARBA00023015"/>
    </source>
</evidence>
<evidence type="ECO:0000313" key="6">
    <source>
        <dbReference type="EMBL" id="ACY20205.1"/>
    </source>
</evidence>
<dbReference type="SUPFAM" id="SSF46689">
    <property type="entry name" value="Homeodomain-like"/>
    <property type="match status" value="1"/>
</dbReference>
<dbReference type="PRINTS" id="PR00455">
    <property type="entry name" value="HTHTETR"/>
</dbReference>
<dbReference type="Pfam" id="PF16859">
    <property type="entry name" value="TetR_C_11"/>
    <property type="match status" value="1"/>
</dbReference>
<dbReference type="eggNOG" id="COG1309">
    <property type="taxonomic scope" value="Bacteria"/>
</dbReference>
<dbReference type="AlphaFoldDB" id="D0L3K6"/>
<dbReference type="GO" id="GO:0003700">
    <property type="term" value="F:DNA-binding transcription factor activity"/>
    <property type="evidence" value="ECO:0007669"/>
    <property type="project" value="TreeGrafter"/>
</dbReference>
<dbReference type="Gene3D" id="1.10.10.60">
    <property type="entry name" value="Homeodomain-like"/>
    <property type="match status" value="1"/>
</dbReference>
<dbReference type="PROSITE" id="PS01081">
    <property type="entry name" value="HTH_TETR_1"/>
    <property type="match status" value="1"/>
</dbReference>
<name>D0L3K6_GORB4</name>
<keyword evidence="3" id="KW-0804">Transcription</keyword>
<dbReference type="Proteomes" id="UP000001219">
    <property type="component" value="Chromosome"/>
</dbReference>
<dbReference type="PROSITE" id="PS50977">
    <property type="entry name" value="HTH_TETR_2"/>
    <property type="match status" value="1"/>
</dbReference>
<evidence type="ECO:0000256" key="3">
    <source>
        <dbReference type="ARBA" id="ARBA00023163"/>
    </source>
</evidence>
<dbReference type="EMBL" id="CP001802">
    <property type="protein sequence ID" value="ACY20205.1"/>
    <property type="molecule type" value="Genomic_DNA"/>
</dbReference>
<dbReference type="InterPro" id="IPR011075">
    <property type="entry name" value="TetR_C"/>
</dbReference>
<reference evidence="7" key="1">
    <citation type="submission" date="2009-10" db="EMBL/GenBank/DDBJ databases">
        <title>The complete chromosome of Gordonia bronchialis DSM 43247.</title>
        <authorList>
            <consortium name="US DOE Joint Genome Institute (JGI-PGF)"/>
            <person name="Lucas S."/>
            <person name="Copeland A."/>
            <person name="Lapidus A."/>
            <person name="Glavina del Rio T."/>
            <person name="Dalin E."/>
            <person name="Tice H."/>
            <person name="Bruce D."/>
            <person name="Goodwin L."/>
            <person name="Pitluck S."/>
            <person name="Kyrpides N."/>
            <person name="Mavromatis K."/>
            <person name="Ivanova N."/>
            <person name="Ovchinnikova G."/>
            <person name="Saunders E."/>
            <person name="Brettin T."/>
            <person name="Detter J.C."/>
            <person name="Han C."/>
            <person name="Larimer F."/>
            <person name="Land M."/>
            <person name="Hauser L."/>
            <person name="Markowitz V."/>
            <person name="Cheng J.-F."/>
            <person name="Hugenholtz P."/>
            <person name="Woyke T."/>
            <person name="Wu D."/>
            <person name="Jando M."/>
            <person name="Schneider S."/>
            <person name="Goeker M."/>
            <person name="Klenk H.-P."/>
            <person name="Eisen J.A."/>
        </authorList>
    </citation>
    <scope>NUCLEOTIDE SEQUENCE [LARGE SCALE GENOMIC DNA]</scope>
    <source>
        <strain evidence="7">ATCC 25592 / DSM 43247 / BCRC 13721 / JCM 3198 / KCTC 3076 / NBRC 16047 / NCTC 10667</strain>
    </source>
</reference>
<dbReference type="InterPro" id="IPR036271">
    <property type="entry name" value="Tet_transcr_reg_TetR-rel_C_sf"/>
</dbReference>
<dbReference type="Pfam" id="PF00440">
    <property type="entry name" value="TetR_N"/>
    <property type="match status" value="1"/>
</dbReference>
<evidence type="ECO:0000256" key="4">
    <source>
        <dbReference type="PROSITE-ProRule" id="PRU00335"/>
    </source>
</evidence>
<protein>
    <submittedName>
        <fullName evidence="6">Regulatory protein TetR</fullName>
    </submittedName>
</protein>
<dbReference type="Gene3D" id="1.10.357.10">
    <property type="entry name" value="Tetracycline Repressor, domain 2"/>
    <property type="match status" value="1"/>
</dbReference>
<gene>
    <name evidence="6" type="ordered locus">Gbro_0893</name>
</gene>
<dbReference type="STRING" id="526226.Gbro_0893"/>
<dbReference type="PANTHER" id="PTHR30055:SF148">
    <property type="entry name" value="TETR-FAMILY TRANSCRIPTIONAL REGULATOR"/>
    <property type="match status" value="1"/>
</dbReference>
<dbReference type="InterPro" id="IPR023772">
    <property type="entry name" value="DNA-bd_HTH_TetR-type_CS"/>
</dbReference>
<feature type="domain" description="HTH tetR-type" evidence="5">
    <location>
        <begin position="18"/>
        <end position="78"/>
    </location>
</feature>
<keyword evidence="7" id="KW-1185">Reference proteome</keyword>
<dbReference type="SUPFAM" id="SSF48498">
    <property type="entry name" value="Tetracyclin repressor-like, C-terminal domain"/>
    <property type="match status" value="1"/>
</dbReference>
<accession>D0L3K6</accession>
<organism evidence="6 7">
    <name type="scientific">Gordonia bronchialis (strain ATCC 25592 / DSM 43247 / BCRC 13721 / JCM 3198 / KCTC 3076 / NBRC 16047 / NCTC 10667)</name>
    <name type="common">Rhodococcus bronchialis</name>
    <dbReference type="NCBI Taxonomy" id="526226"/>
    <lineage>
        <taxon>Bacteria</taxon>
        <taxon>Bacillati</taxon>
        <taxon>Actinomycetota</taxon>
        <taxon>Actinomycetes</taxon>
        <taxon>Mycobacteriales</taxon>
        <taxon>Gordoniaceae</taxon>
        <taxon>Gordonia</taxon>
    </lineage>
</organism>
<dbReference type="OrthoDB" id="9796019at2"/>
<feature type="DNA-binding region" description="H-T-H motif" evidence="4">
    <location>
        <begin position="41"/>
        <end position="60"/>
    </location>
</feature>
<dbReference type="GO" id="GO:0000976">
    <property type="term" value="F:transcription cis-regulatory region binding"/>
    <property type="evidence" value="ECO:0007669"/>
    <property type="project" value="TreeGrafter"/>
</dbReference>
<evidence type="ECO:0000256" key="2">
    <source>
        <dbReference type="ARBA" id="ARBA00023125"/>
    </source>
</evidence>
<dbReference type="PANTHER" id="PTHR30055">
    <property type="entry name" value="HTH-TYPE TRANSCRIPTIONAL REGULATOR RUTR"/>
    <property type="match status" value="1"/>
</dbReference>
<dbReference type="HOGENOM" id="CLU_069356_25_6_11"/>
<dbReference type="InterPro" id="IPR009057">
    <property type="entry name" value="Homeodomain-like_sf"/>
</dbReference>
<dbReference type="InterPro" id="IPR050109">
    <property type="entry name" value="HTH-type_TetR-like_transc_reg"/>
</dbReference>
<dbReference type="InterPro" id="IPR001647">
    <property type="entry name" value="HTH_TetR"/>
</dbReference>
<sequence length="194" mass="20757">MSDQTPNSGRGRGRPRDPAVDRRILASVRRLVDDIGYHAVTMEAIAADAGVGKASLYRRWPSKAAVITEAFADDLAAPPAPDTGSVRGDALAFLHGVIGTLTLLGGPTVVAGALAERGEAGQIELGDILRARTPVGREILRRGIIRGELPDDLPCDLIVDEWLGFVLYRIVFARSVPDDDDLRGIVDMLPINDV</sequence>
<reference evidence="6 7" key="2">
    <citation type="journal article" date="2010" name="Stand. Genomic Sci.">
        <title>Complete genome sequence of Gordonia bronchialis type strain (3410).</title>
        <authorList>
            <person name="Ivanova N."/>
            <person name="Sikorski J."/>
            <person name="Jando M."/>
            <person name="Lapidus A."/>
            <person name="Nolan M."/>
            <person name="Lucas S."/>
            <person name="Del Rio T.G."/>
            <person name="Tice H."/>
            <person name="Copeland A."/>
            <person name="Cheng J.F."/>
            <person name="Chen F."/>
            <person name="Bruce D."/>
            <person name="Goodwin L."/>
            <person name="Pitluck S."/>
            <person name="Mavromatis K."/>
            <person name="Ovchinnikova G."/>
            <person name="Pati A."/>
            <person name="Chen A."/>
            <person name="Palaniappan K."/>
            <person name="Land M."/>
            <person name="Hauser L."/>
            <person name="Chang Y.J."/>
            <person name="Jeffries C.D."/>
            <person name="Chain P."/>
            <person name="Saunders E."/>
            <person name="Han C."/>
            <person name="Detter J.C."/>
            <person name="Brettin T."/>
            <person name="Rohde M."/>
            <person name="Goker M."/>
            <person name="Bristow J."/>
            <person name="Eisen J.A."/>
            <person name="Markowitz V."/>
            <person name="Hugenholtz P."/>
            <person name="Klenk H.P."/>
            <person name="Kyrpides N.C."/>
        </authorList>
    </citation>
    <scope>NUCLEOTIDE SEQUENCE [LARGE SCALE GENOMIC DNA]</scope>
    <source>
        <strain evidence="7">ATCC 25592 / DSM 43247 / BCRC 13721 / JCM 3198 / KCTC 3076 / NBRC 16047 / NCTC 10667</strain>
    </source>
</reference>
<keyword evidence="2 4" id="KW-0238">DNA-binding</keyword>
<keyword evidence="1" id="KW-0805">Transcription regulation</keyword>
<proteinExistence type="predicted"/>
<evidence type="ECO:0000259" key="5">
    <source>
        <dbReference type="PROSITE" id="PS50977"/>
    </source>
</evidence>
<dbReference type="RefSeq" id="WP_012832785.1">
    <property type="nucleotide sequence ID" value="NC_013441.1"/>
</dbReference>